<feature type="compositionally biased region" description="Polar residues" evidence="1">
    <location>
        <begin position="91"/>
        <end position="101"/>
    </location>
</feature>
<protein>
    <submittedName>
        <fullName evidence="2">Uncharacterized protein</fullName>
    </submittedName>
</protein>
<reference evidence="2" key="1">
    <citation type="submission" date="2023-10" db="EMBL/GenBank/DDBJ databases">
        <authorList>
            <person name="Chen Y."/>
            <person name="Shah S."/>
            <person name="Dougan E. K."/>
            <person name="Thang M."/>
            <person name="Chan C."/>
        </authorList>
    </citation>
    <scope>NUCLEOTIDE SEQUENCE [LARGE SCALE GENOMIC DNA]</scope>
</reference>
<organism evidence="2 3">
    <name type="scientific">Prorocentrum cordatum</name>
    <dbReference type="NCBI Taxonomy" id="2364126"/>
    <lineage>
        <taxon>Eukaryota</taxon>
        <taxon>Sar</taxon>
        <taxon>Alveolata</taxon>
        <taxon>Dinophyceae</taxon>
        <taxon>Prorocentrales</taxon>
        <taxon>Prorocentraceae</taxon>
        <taxon>Prorocentrum</taxon>
    </lineage>
</organism>
<gene>
    <name evidence="2" type="ORF">PCOR1329_LOCUS55362</name>
</gene>
<keyword evidence="3" id="KW-1185">Reference proteome</keyword>
<sequence>MCEQVSILQAQPTSSAEACQHVLQGVIQIRRMLEGTLDPPGDAIDQVGEDVVNLAAQVTNLEGQVSQVGQLVMTLAMQVARLYRAVGQTCNGSSAAGTASPGTPPQAVAPTTPGWELVFSRIPEDAQSRSDGSSTQ</sequence>
<name>A0ABN9V7D3_9DINO</name>
<evidence type="ECO:0000256" key="1">
    <source>
        <dbReference type="SAM" id="MobiDB-lite"/>
    </source>
</evidence>
<feature type="region of interest" description="Disordered" evidence="1">
    <location>
        <begin position="91"/>
        <end position="111"/>
    </location>
</feature>
<evidence type="ECO:0000313" key="2">
    <source>
        <dbReference type="EMBL" id="CAK0868824.1"/>
    </source>
</evidence>
<accession>A0ABN9V7D3</accession>
<proteinExistence type="predicted"/>
<dbReference type="Proteomes" id="UP001189429">
    <property type="component" value="Unassembled WGS sequence"/>
</dbReference>
<comment type="caution">
    <text evidence="2">The sequence shown here is derived from an EMBL/GenBank/DDBJ whole genome shotgun (WGS) entry which is preliminary data.</text>
</comment>
<dbReference type="EMBL" id="CAUYUJ010016786">
    <property type="protein sequence ID" value="CAK0868824.1"/>
    <property type="molecule type" value="Genomic_DNA"/>
</dbReference>
<evidence type="ECO:0000313" key="3">
    <source>
        <dbReference type="Proteomes" id="UP001189429"/>
    </source>
</evidence>